<sequence length="100" mass="11699">MKYLVLLVILYTSIISAKIFAPYCRPRTLELRYCRRDNDCQYSDEYCSGSGSGRKYCQQVNYFVDPCRDFVDNGEPGLCAATLCPERTYCRNGKCYRRHH</sequence>
<feature type="chain" id="PRO_5001729730" description="Dickkopf N-terminal cysteine-rich domain-containing protein" evidence="1">
    <location>
        <begin position="18"/>
        <end position="100"/>
    </location>
</feature>
<dbReference type="EMBL" id="CCKQ01016258">
    <property type="protein sequence ID" value="CDW88130.1"/>
    <property type="molecule type" value="Genomic_DNA"/>
</dbReference>
<organism evidence="2 3">
    <name type="scientific">Stylonychia lemnae</name>
    <name type="common">Ciliate</name>
    <dbReference type="NCBI Taxonomy" id="5949"/>
    <lineage>
        <taxon>Eukaryota</taxon>
        <taxon>Sar</taxon>
        <taxon>Alveolata</taxon>
        <taxon>Ciliophora</taxon>
        <taxon>Intramacronucleata</taxon>
        <taxon>Spirotrichea</taxon>
        <taxon>Stichotrichia</taxon>
        <taxon>Sporadotrichida</taxon>
        <taxon>Oxytrichidae</taxon>
        <taxon>Stylonychinae</taxon>
        <taxon>Stylonychia</taxon>
    </lineage>
</organism>
<dbReference type="InParanoid" id="A0A078B0F1"/>
<name>A0A078B0F1_STYLE</name>
<evidence type="ECO:0000313" key="3">
    <source>
        <dbReference type="Proteomes" id="UP000039865"/>
    </source>
</evidence>
<accession>A0A078B0F1</accession>
<dbReference type="AlphaFoldDB" id="A0A078B0F1"/>
<dbReference type="Proteomes" id="UP000039865">
    <property type="component" value="Unassembled WGS sequence"/>
</dbReference>
<evidence type="ECO:0008006" key="4">
    <source>
        <dbReference type="Google" id="ProtNLM"/>
    </source>
</evidence>
<evidence type="ECO:0000313" key="2">
    <source>
        <dbReference type="EMBL" id="CDW88130.1"/>
    </source>
</evidence>
<keyword evidence="3" id="KW-1185">Reference proteome</keyword>
<feature type="signal peptide" evidence="1">
    <location>
        <begin position="1"/>
        <end position="17"/>
    </location>
</feature>
<gene>
    <name evidence="2" type="primary">Contig18785.g19929</name>
    <name evidence="2" type="ORF">STYLEM_17247</name>
</gene>
<reference evidence="2 3" key="1">
    <citation type="submission" date="2014-06" db="EMBL/GenBank/DDBJ databases">
        <authorList>
            <person name="Swart Estienne"/>
        </authorList>
    </citation>
    <scope>NUCLEOTIDE SEQUENCE [LARGE SCALE GENOMIC DNA]</scope>
    <source>
        <strain evidence="2 3">130c</strain>
    </source>
</reference>
<keyword evidence="1" id="KW-0732">Signal</keyword>
<evidence type="ECO:0000256" key="1">
    <source>
        <dbReference type="SAM" id="SignalP"/>
    </source>
</evidence>
<proteinExistence type="predicted"/>
<protein>
    <recommendedName>
        <fullName evidence="4">Dickkopf N-terminal cysteine-rich domain-containing protein</fullName>
    </recommendedName>
</protein>